<name>A0AAU9KAU7_9CILI</name>
<protein>
    <recommendedName>
        <fullName evidence="5">Coiled-coil domain-containing protein</fullName>
    </recommendedName>
</protein>
<proteinExistence type="predicted"/>
<comment type="caution">
    <text evidence="3">The sequence shown here is derived from an EMBL/GenBank/DDBJ whole genome shotgun (WGS) entry which is preliminary data.</text>
</comment>
<keyword evidence="1" id="KW-0175">Coiled coil</keyword>
<keyword evidence="4" id="KW-1185">Reference proteome</keyword>
<organism evidence="3 4">
    <name type="scientific">Blepharisma stoltei</name>
    <dbReference type="NCBI Taxonomy" id="1481888"/>
    <lineage>
        <taxon>Eukaryota</taxon>
        <taxon>Sar</taxon>
        <taxon>Alveolata</taxon>
        <taxon>Ciliophora</taxon>
        <taxon>Postciliodesmatophora</taxon>
        <taxon>Heterotrichea</taxon>
        <taxon>Heterotrichida</taxon>
        <taxon>Blepharismidae</taxon>
        <taxon>Blepharisma</taxon>
    </lineage>
</organism>
<evidence type="ECO:0008006" key="5">
    <source>
        <dbReference type="Google" id="ProtNLM"/>
    </source>
</evidence>
<evidence type="ECO:0000256" key="2">
    <source>
        <dbReference type="SAM" id="MobiDB-lite"/>
    </source>
</evidence>
<gene>
    <name evidence="3" type="ORF">BSTOLATCC_MIC50906</name>
</gene>
<sequence length="187" mass="22237">MSSTSIIPAENRVFKKHQLLDSWNDNNAALKERIEKERKDRAIFEMKLDLQRQQEIALREKERKREEMWREQEISKQLKMQLDEEDELEKLKKKREQEALRRIYDTQIQEKLIADNKNQLVQRQERPDAFLYQSNSAQYEPSIENPRRLSSQRSVLPENNPNSQPSAKGKARGQFSPLIKAGTSIFR</sequence>
<feature type="compositionally biased region" description="Polar residues" evidence="2">
    <location>
        <begin position="148"/>
        <end position="166"/>
    </location>
</feature>
<feature type="region of interest" description="Disordered" evidence="2">
    <location>
        <begin position="137"/>
        <end position="187"/>
    </location>
</feature>
<evidence type="ECO:0000313" key="3">
    <source>
        <dbReference type="EMBL" id="CAG9330307.1"/>
    </source>
</evidence>
<evidence type="ECO:0000256" key="1">
    <source>
        <dbReference type="SAM" id="Coils"/>
    </source>
</evidence>
<reference evidence="3" key="1">
    <citation type="submission" date="2021-09" db="EMBL/GenBank/DDBJ databases">
        <authorList>
            <consortium name="AG Swart"/>
            <person name="Singh M."/>
            <person name="Singh A."/>
            <person name="Seah K."/>
            <person name="Emmerich C."/>
        </authorList>
    </citation>
    <scope>NUCLEOTIDE SEQUENCE</scope>
    <source>
        <strain evidence="3">ATCC30299</strain>
    </source>
</reference>
<feature type="coiled-coil region" evidence="1">
    <location>
        <begin position="20"/>
        <end position="101"/>
    </location>
</feature>
<dbReference type="Proteomes" id="UP001162131">
    <property type="component" value="Unassembled WGS sequence"/>
</dbReference>
<evidence type="ECO:0000313" key="4">
    <source>
        <dbReference type="Proteomes" id="UP001162131"/>
    </source>
</evidence>
<accession>A0AAU9KAU7</accession>
<dbReference type="EMBL" id="CAJZBQ010000051">
    <property type="protein sequence ID" value="CAG9330307.1"/>
    <property type="molecule type" value="Genomic_DNA"/>
</dbReference>
<dbReference type="AlphaFoldDB" id="A0AAU9KAU7"/>